<keyword evidence="7 13" id="KW-1133">Transmembrane helix</keyword>
<dbReference type="InterPro" id="IPR025202">
    <property type="entry name" value="PLD-like_dom"/>
</dbReference>
<keyword evidence="3" id="KW-0444">Lipid biosynthesis</keyword>
<evidence type="ECO:0000256" key="11">
    <source>
        <dbReference type="ARBA" id="ARBA00023264"/>
    </source>
</evidence>
<keyword evidence="6" id="KW-0677">Repeat</keyword>
<evidence type="ECO:0000256" key="2">
    <source>
        <dbReference type="ARBA" id="ARBA00022475"/>
    </source>
</evidence>
<evidence type="ECO:0000256" key="3">
    <source>
        <dbReference type="ARBA" id="ARBA00022516"/>
    </source>
</evidence>
<keyword evidence="2" id="KW-1003">Cell membrane</keyword>
<dbReference type="PROSITE" id="PS50035">
    <property type="entry name" value="PLD"/>
    <property type="match status" value="2"/>
</dbReference>
<dbReference type="EMBL" id="JACNJZ010000110">
    <property type="protein sequence ID" value="MBC8317861.1"/>
    <property type="molecule type" value="Genomic_DNA"/>
</dbReference>
<evidence type="ECO:0000256" key="12">
    <source>
        <dbReference type="NCBIfam" id="TIGR04265"/>
    </source>
</evidence>
<proteinExistence type="predicted"/>
<dbReference type="CDD" id="cd09157">
    <property type="entry name" value="PLDc_CLS_unchar2_1"/>
    <property type="match status" value="1"/>
</dbReference>
<evidence type="ECO:0000256" key="5">
    <source>
        <dbReference type="ARBA" id="ARBA00022692"/>
    </source>
</evidence>
<dbReference type="GO" id="GO:0032049">
    <property type="term" value="P:cardiolipin biosynthetic process"/>
    <property type="evidence" value="ECO:0007669"/>
    <property type="project" value="UniProtKB-UniRule"/>
</dbReference>
<dbReference type="SMART" id="SM00155">
    <property type="entry name" value="PLDc"/>
    <property type="match status" value="2"/>
</dbReference>
<keyword evidence="4" id="KW-0808">Transferase</keyword>
<dbReference type="Gene3D" id="3.30.870.10">
    <property type="entry name" value="Endonuclease Chain A"/>
    <property type="match status" value="2"/>
</dbReference>
<evidence type="ECO:0000256" key="8">
    <source>
        <dbReference type="ARBA" id="ARBA00023098"/>
    </source>
</evidence>
<dbReference type="Proteomes" id="UP000614424">
    <property type="component" value="Unassembled WGS sequence"/>
</dbReference>
<evidence type="ECO:0000256" key="1">
    <source>
        <dbReference type="ARBA" id="ARBA00004651"/>
    </source>
</evidence>
<dbReference type="InterPro" id="IPR001736">
    <property type="entry name" value="PLipase_D/transphosphatidylase"/>
</dbReference>
<keyword evidence="8" id="KW-0443">Lipid metabolism</keyword>
<dbReference type="CDD" id="cd09163">
    <property type="entry name" value="PLDc_CLS_unchar2_2"/>
    <property type="match status" value="1"/>
</dbReference>
<gene>
    <name evidence="15" type="primary">cls</name>
    <name evidence="15" type="ORF">H8E41_08130</name>
</gene>
<feature type="domain" description="PLD phosphodiesterase" evidence="14">
    <location>
        <begin position="223"/>
        <end position="250"/>
    </location>
</feature>
<protein>
    <recommendedName>
        <fullName evidence="12">Cardiolipin synthase</fullName>
        <ecNumber evidence="12">2.7.8.-</ecNumber>
    </recommendedName>
</protein>
<comment type="caution">
    <text evidence="15">The sequence shown here is derived from an EMBL/GenBank/DDBJ whole genome shotgun (WGS) entry which is preliminary data.</text>
</comment>
<keyword evidence="11" id="KW-1208">Phospholipid metabolism</keyword>
<evidence type="ECO:0000256" key="10">
    <source>
        <dbReference type="ARBA" id="ARBA00023209"/>
    </source>
</evidence>
<dbReference type="InterPro" id="IPR022924">
    <property type="entry name" value="Cardiolipin_synthase"/>
</dbReference>
<evidence type="ECO:0000256" key="9">
    <source>
        <dbReference type="ARBA" id="ARBA00023136"/>
    </source>
</evidence>
<evidence type="ECO:0000313" key="16">
    <source>
        <dbReference type="Proteomes" id="UP000614424"/>
    </source>
</evidence>
<feature type="transmembrane region" description="Helical" evidence="13">
    <location>
        <begin position="12"/>
        <end position="31"/>
    </location>
</feature>
<feature type="domain" description="PLD phosphodiesterase" evidence="14">
    <location>
        <begin position="399"/>
        <end position="426"/>
    </location>
</feature>
<keyword evidence="10" id="KW-0594">Phospholipid biosynthesis</keyword>
<evidence type="ECO:0000256" key="7">
    <source>
        <dbReference type="ARBA" id="ARBA00022989"/>
    </source>
</evidence>
<keyword evidence="9 13" id="KW-0472">Membrane</keyword>
<dbReference type="NCBIfam" id="TIGR04265">
    <property type="entry name" value="bac_cardiolipin"/>
    <property type="match status" value="1"/>
</dbReference>
<comment type="subcellular location">
    <subcellularLocation>
        <location evidence="1">Cell membrane</location>
        <topology evidence="1">Multi-pass membrane protein</topology>
    </subcellularLocation>
</comment>
<dbReference type="AlphaFoldDB" id="A0A8J6NBP3"/>
<feature type="transmembrane region" description="Helical" evidence="13">
    <location>
        <begin position="43"/>
        <end position="61"/>
    </location>
</feature>
<evidence type="ECO:0000259" key="14">
    <source>
        <dbReference type="PROSITE" id="PS50035"/>
    </source>
</evidence>
<dbReference type="Pfam" id="PF13091">
    <property type="entry name" value="PLDc_2"/>
    <property type="match status" value="2"/>
</dbReference>
<sequence>MPFIDLIKISWPYILSLGSLILLSYTAVHILLNKHDTRAATGWLGLVWFAPIIGICLYWLLGVNRIKRKARARLASRRAIPLPERKLAVAPQDVIRLLKIEEQNGLAMLCQLTEKVTRQPLMEGNEITPLINGDQAYPAMLEAIQTATYSISLCTYIFDNDSWGSKFRSALKDARERGVSVKVLIDGVGARYSRPPMARKLRRDGIETVCFMQTFLPWRFRYLNLRNHRKLLVLDGKTGFTGGMNIREGNYLSDNPENPIQDIHFQIMGPVVAELQKAFAEDWSFSTGEKLTGEKWFPELNPAGNGVARGISDGPDEDYDTLRMVILGALSSAQTSIKVASPYFLPDDELITGLCTAALRGINVQILLPSKPNLRMIKWASEAGLERLLESGCTLMLSDPPFDHSKIMIIDHGWVLLGSANWDTRSLKLNFEFNVECYDAALAHSIEIIFDNKIKSAHFVSLQEIQEKPLLTRLRNKFFRLFLPYL</sequence>
<evidence type="ECO:0000256" key="4">
    <source>
        <dbReference type="ARBA" id="ARBA00022679"/>
    </source>
</evidence>
<dbReference type="SUPFAM" id="SSF56024">
    <property type="entry name" value="Phospholipase D/nuclease"/>
    <property type="match status" value="2"/>
</dbReference>
<organism evidence="15 16">
    <name type="scientific">Candidatus Desulfobia pelagia</name>
    <dbReference type="NCBI Taxonomy" id="2841692"/>
    <lineage>
        <taxon>Bacteria</taxon>
        <taxon>Pseudomonadati</taxon>
        <taxon>Thermodesulfobacteriota</taxon>
        <taxon>Desulfobulbia</taxon>
        <taxon>Desulfobulbales</taxon>
        <taxon>Desulfobulbaceae</taxon>
        <taxon>Candidatus Desulfobia</taxon>
    </lineage>
</organism>
<evidence type="ECO:0000256" key="13">
    <source>
        <dbReference type="SAM" id="Phobius"/>
    </source>
</evidence>
<dbReference type="EC" id="2.7.8.-" evidence="12"/>
<dbReference type="PANTHER" id="PTHR21248:SF22">
    <property type="entry name" value="PHOSPHOLIPASE D"/>
    <property type="match status" value="1"/>
</dbReference>
<evidence type="ECO:0000313" key="15">
    <source>
        <dbReference type="EMBL" id="MBC8317861.1"/>
    </source>
</evidence>
<dbReference type="GO" id="GO:0008808">
    <property type="term" value="F:cardiolipin synthase activity"/>
    <property type="evidence" value="ECO:0007669"/>
    <property type="project" value="UniProtKB-UniRule"/>
</dbReference>
<dbReference type="InterPro" id="IPR027379">
    <property type="entry name" value="CLS_N"/>
</dbReference>
<dbReference type="PANTHER" id="PTHR21248">
    <property type="entry name" value="CARDIOLIPIN SYNTHASE"/>
    <property type="match status" value="1"/>
</dbReference>
<name>A0A8J6NBP3_9BACT</name>
<dbReference type="Pfam" id="PF13396">
    <property type="entry name" value="PLDc_N"/>
    <property type="match status" value="1"/>
</dbReference>
<dbReference type="GO" id="GO:0005886">
    <property type="term" value="C:plasma membrane"/>
    <property type="evidence" value="ECO:0007669"/>
    <property type="project" value="UniProtKB-SubCell"/>
</dbReference>
<evidence type="ECO:0000256" key="6">
    <source>
        <dbReference type="ARBA" id="ARBA00022737"/>
    </source>
</evidence>
<reference evidence="15 16" key="1">
    <citation type="submission" date="2020-08" db="EMBL/GenBank/DDBJ databases">
        <title>Bridging the membrane lipid divide: bacteria of the FCB group superphylum have the potential to synthesize archaeal ether lipids.</title>
        <authorList>
            <person name="Villanueva L."/>
            <person name="Von Meijenfeldt F.A.B."/>
            <person name="Westbye A.B."/>
            <person name="Yadav S."/>
            <person name="Hopmans E.C."/>
            <person name="Dutilh B.E."/>
            <person name="Sinninghe Damste J.S."/>
        </authorList>
    </citation>
    <scope>NUCLEOTIDE SEQUENCE [LARGE SCALE GENOMIC DNA]</scope>
    <source>
        <strain evidence="15">NIOZ-UU47</strain>
    </source>
</reference>
<accession>A0A8J6NBP3</accession>
<keyword evidence="5 13" id="KW-0812">Transmembrane</keyword>